<evidence type="ECO:0000313" key="1">
    <source>
        <dbReference type="EMBL" id="QMV63860.1"/>
    </source>
</evidence>
<accession>A0A7G5DQ35</accession>
<proteinExistence type="predicted"/>
<dbReference type="AlphaFoldDB" id="A0A7G5DQ35"/>
<organism evidence="1 2">
    <name type="scientific">Pseudomonas berkeleyensis</name>
    <dbReference type="NCBI Taxonomy" id="2726956"/>
    <lineage>
        <taxon>Bacteria</taxon>
        <taxon>Pseudomonadati</taxon>
        <taxon>Pseudomonadota</taxon>
        <taxon>Gammaproteobacteria</taxon>
        <taxon>Pseudomonadales</taxon>
        <taxon>Pseudomonadaceae</taxon>
        <taxon>Pseudomonas</taxon>
    </lineage>
</organism>
<keyword evidence="2" id="KW-1185">Reference proteome</keyword>
<reference evidence="1 2" key="1">
    <citation type="journal article" date="2020" name="G3 (Bethesda)">
        <title>CeMbio - The Caenorhabditis elegans Microbiome Resource.</title>
        <authorList>
            <person name="Dirksen P."/>
            <person name="Assie A."/>
            <person name="Zimmermann J."/>
            <person name="Zhang F."/>
            <person name="Tietje A.M."/>
            <person name="Marsh S.A."/>
            <person name="Felix M.A."/>
            <person name="Shapira M."/>
            <person name="Kaleta C."/>
            <person name="Schulenburg H."/>
            <person name="Samuel B."/>
        </authorList>
    </citation>
    <scope>NUCLEOTIDE SEQUENCE [LARGE SCALE GENOMIC DNA]</scope>
    <source>
        <strain evidence="1 2">MSPm1</strain>
    </source>
</reference>
<sequence>MFRLPILGVSACTRTTGHALSPLADEVSIRFMRVGAGDMSAIVEARQHSSSAASAPLGIFSRVFMLPATLHHSAGGASLLRGARPGAGCATRKRLELDTSRFVREGESFSFRGVKSQVPEVLRP</sequence>
<dbReference type="EMBL" id="CP059139">
    <property type="protein sequence ID" value="QMV63860.1"/>
    <property type="molecule type" value="Genomic_DNA"/>
</dbReference>
<dbReference type="RefSeq" id="WP_182369920.1">
    <property type="nucleotide sequence ID" value="NZ_CP059139.1"/>
</dbReference>
<protein>
    <submittedName>
        <fullName evidence="1">Uncharacterized protein</fullName>
    </submittedName>
</protein>
<gene>
    <name evidence="1" type="ORF">HS968_02020</name>
</gene>
<dbReference type="Proteomes" id="UP000515276">
    <property type="component" value="Chromosome"/>
</dbReference>
<name>A0A7G5DQ35_9PSED</name>
<evidence type="ECO:0000313" key="2">
    <source>
        <dbReference type="Proteomes" id="UP000515276"/>
    </source>
</evidence>